<feature type="transmembrane region" description="Helical" evidence="1">
    <location>
        <begin position="290"/>
        <end position="316"/>
    </location>
</feature>
<feature type="transmembrane region" description="Helical" evidence="1">
    <location>
        <begin position="84"/>
        <end position="107"/>
    </location>
</feature>
<evidence type="ECO:0000313" key="3">
    <source>
        <dbReference type="Proteomes" id="UP000309668"/>
    </source>
</evidence>
<feature type="transmembrane region" description="Helical" evidence="1">
    <location>
        <begin position="203"/>
        <end position="223"/>
    </location>
</feature>
<keyword evidence="3" id="KW-1185">Reference proteome</keyword>
<dbReference type="OrthoDB" id="7067875at2"/>
<keyword evidence="1" id="KW-0812">Transmembrane</keyword>
<dbReference type="EMBL" id="VCAO01000002">
    <property type="protein sequence ID" value="TMM48921.1"/>
    <property type="molecule type" value="Genomic_DNA"/>
</dbReference>
<reference evidence="2 3" key="1">
    <citation type="submission" date="2019-05" db="EMBL/GenBank/DDBJ databases">
        <title>Erythrobacter marisflavi sp. nov., isolated from isolated from water of an estuary environment.</title>
        <authorList>
            <person name="Yoon J.-H."/>
        </authorList>
    </citation>
    <scope>NUCLEOTIDE SEQUENCE [LARGE SCALE GENOMIC DNA]</scope>
    <source>
        <strain evidence="2 3">KEM-5</strain>
    </source>
</reference>
<proteinExistence type="predicted"/>
<evidence type="ECO:0000313" key="2">
    <source>
        <dbReference type="EMBL" id="TMM48921.1"/>
    </source>
</evidence>
<feature type="transmembrane region" description="Helical" evidence="1">
    <location>
        <begin position="113"/>
        <end position="131"/>
    </location>
</feature>
<evidence type="ECO:0000256" key="1">
    <source>
        <dbReference type="SAM" id="Phobius"/>
    </source>
</evidence>
<accession>A0A5S3P6R6</accession>
<gene>
    <name evidence="2" type="ORF">FEV51_05955</name>
</gene>
<keyword evidence="1" id="KW-1133">Transmembrane helix</keyword>
<comment type="caution">
    <text evidence="2">The sequence shown here is derived from an EMBL/GenBank/DDBJ whole genome shotgun (WGS) entry which is preliminary data.</text>
</comment>
<dbReference type="Proteomes" id="UP000309668">
    <property type="component" value="Unassembled WGS sequence"/>
</dbReference>
<feature type="transmembrane region" description="Helical" evidence="1">
    <location>
        <begin position="259"/>
        <end position="278"/>
    </location>
</feature>
<dbReference type="AlphaFoldDB" id="A0A5S3P6R6"/>
<protein>
    <submittedName>
        <fullName evidence="2">Uncharacterized protein</fullName>
    </submittedName>
</protein>
<sequence length="343" mass="37545">MARVAWPVLAAAVALVAFLLGVMAYEQLALGWHFAREDVPGDSAYFWLRGAVNATLSFALVWSLSRTAANKLPPLSQTVITLSWAVMAAAAAALALLAADPALYQLVGAEDGAIEWLTALLLLLASVGMALKLRQSLRTGKGPWRRLHIIGAVGFAALFFLMAGEEVSWFQRVVGFDTPDVVAQRNWQGEFNFHNFQTDLTELALYTGTGIFLMLLPLVRAALGHWRIVAPIRNLLPDHSVAALSAPMLIFTYSHWNLLPVRSAFFIGLAVCLAFALLARRDGKPGEARLWTALTIFVALGQILHLALGHTMVAMYDSSEYRELFLALGLAAYGWQQWRSARA</sequence>
<feature type="transmembrane region" description="Helical" evidence="1">
    <location>
        <begin position="143"/>
        <end position="163"/>
    </location>
</feature>
<feature type="transmembrane region" description="Helical" evidence="1">
    <location>
        <begin position="44"/>
        <end position="64"/>
    </location>
</feature>
<keyword evidence="1" id="KW-0472">Membrane</keyword>
<dbReference type="RefSeq" id="WP_138616914.1">
    <property type="nucleotide sequence ID" value="NZ_VCAO01000002.1"/>
</dbReference>
<organism evidence="2 3">
    <name type="scientific">Qipengyuania marisflavi</name>
    <dbReference type="NCBI Taxonomy" id="2486356"/>
    <lineage>
        <taxon>Bacteria</taxon>
        <taxon>Pseudomonadati</taxon>
        <taxon>Pseudomonadota</taxon>
        <taxon>Alphaproteobacteria</taxon>
        <taxon>Sphingomonadales</taxon>
        <taxon>Erythrobacteraceae</taxon>
        <taxon>Qipengyuania</taxon>
    </lineage>
</organism>
<name>A0A5S3P6R6_9SPHN</name>